<accession>A0A5P2CVT6</accession>
<reference evidence="1 2" key="1">
    <citation type="submission" date="2018-05" db="EMBL/GenBank/DDBJ databases">
        <title>Streptomyces venezuelae.</title>
        <authorList>
            <person name="Kim W."/>
            <person name="Lee N."/>
            <person name="Cho B.-K."/>
        </authorList>
    </citation>
    <scope>NUCLEOTIDE SEQUENCE [LARGE SCALE GENOMIC DNA]</scope>
    <source>
        <strain evidence="1 2">ATCC 14585</strain>
    </source>
</reference>
<proteinExistence type="predicted"/>
<dbReference type="Proteomes" id="UP000324015">
    <property type="component" value="Chromosome"/>
</dbReference>
<dbReference type="EMBL" id="CP029191">
    <property type="protein sequence ID" value="QES45231.1"/>
    <property type="molecule type" value="Genomic_DNA"/>
</dbReference>
<sequence>MSTSEITDLRRELEKARLTLIDAQSHLSAHAHMNAALHCATEVFFSPLHAKVTAAIAGIEHALNRTVRQDLPTLDNEEQP</sequence>
<name>A0A5P2CVT6_STRVZ</name>
<evidence type="ECO:0000313" key="2">
    <source>
        <dbReference type="Proteomes" id="UP000324015"/>
    </source>
</evidence>
<organism evidence="1 2">
    <name type="scientific">Streptomyces venezuelae</name>
    <dbReference type="NCBI Taxonomy" id="54571"/>
    <lineage>
        <taxon>Bacteria</taxon>
        <taxon>Bacillati</taxon>
        <taxon>Actinomycetota</taxon>
        <taxon>Actinomycetes</taxon>
        <taxon>Kitasatosporales</taxon>
        <taxon>Streptomycetaceae</taxon>
        <taxon>Streptomyces</taxon>
    </lineage>
</organism>
<evidence type="ECO:0000313" key="1">
    <source>
        <dbReference type="EMBL" id="QES45231.1"/>
    </source>
</evidence>
<dbReference type="AlphaFoldDB" id="A0A5P2CVT6"/>
<protein>
    <submittedName>
        <fullName evidence="1">Uncharacterized protein</fullName>
    </submittedName>
</protein>
<dbReference type="RefSeq" id="WP_150187542.1">
    <property type="nucleotide sequence ID" value="NZ_CP029191.1"/>
</dbReference>
<gene>
    <name evidence="1" type="ORF">DEJ49_33365</name>
</gene>